<protein>
    <submittedName>
        <fullName evidence="1">Uncharacterized protein</fullName>
    </submittedName>
</protein>
<dbReference type="Proteomes" id="UP000050525">
    <property type="component" value="Unassembled WGS sequence"/>
</dbReference>
<evidence type="ECO:0000313" key="1">
    <source>
        <dbReference type="EMBL" id="KYO45728.1"/>
    </source>
</evidence>
<sequence length="78" mass="8591">MSHKQVGCAPGEDAVDWCLYQLNGTAELEVSEGDIKLVTKGIPVQWSNPRSQMTASLRLALQCLVIMNVVLSLFNSER</sequence>
<reference evidence="1 2" key="1">
    <citation type="journal article" date="2012" name="Genome Biol.">
        <title>Sequencing three crocodilian genomes to illuminate the evolution of archosaurs and amniotes.</title>
        <authorList>
            <person name="St John J.A."/>
            <person name="Braun E.L."/>
            <person name="Isberg S.R."/>
            <person name="Miles L.G."/>
            <person name="Chong A.Y."/>
            <person name="Gongora J."/>
            <person name="Dalzell P."/>
            <person name="Moran C."/>
            <person name="Bed'hom B."/>
            <person name="Abzhanov A."/>
            <person name="Burgess S.C."/>
            <person name="Cooksey A.M."/>
            <person name="Castoe T.A."/>
            <person name="Crawford N.G."/>
            <person name="Densmore L.D."/>
            <person name="Drew J.C."/>
            <person name="Edwards S.V."/>
            <person name="Faircloth B.C."/>
            <person name="Fujita M.K."/>
            <person name="Greenwold M.J."/>
            <person name="Hoffmann F.G."/>
            <person name="Howard J.M."/>
            <person name="Iguchi T."/>
            <person name="Janes D.E."/>
            <person name="Khan S.Y."/>
            <person name="Kohno S."/>
            <person name="de Koning A.J."/>
            <person name="Lance S.L."/>
            <person name="McCarthy F.M."/>
            <person name="McCormack J.E."/>
            <person name="Merchant M.E."/>
            <person name="Peterson D.G."/>
            <person name="Pollock D.D."/>
            <person name="Pourmand N."/>
            <person name="Raney B.J."/>
            <person name="Roessler K.A."/>
            <person name="Sanford J.R."/>
            <person name="Sawyer R.H."/>
            <person name="Schmidt C.J."/>
            <person name="Triplett E.W."/>
            <person name="Tuberville T.D."/>
            <person name="Venegas-Anaya M."/>
            <person name="Howard J.T."/>
            <person name="Jarvis E.D."/>
            <person name="Guillette L.J.Jr."/>
            <person name="Glenn T.C."/>
            <person name="Green R.E."/>
            <person name="Ray D.A."/>
        </authorList>
    </citation>
    <scope>NUCLEOTIDE SEQUENCE [LARGE SCALE GENOMIC DNA]</scope>
    <source>
        <strain evidence="1">KSC_2009_1</strain>
    </source>
</reference>
<accession>A0A151P9K5</accession>
<keyword evidence="2" id="KW-1185">Reference proteome</keyword>
<dbReference type="AlphaFoldDB" id="A0A151P9K5"/>
<proteinExistence type="predicted"/>
<evidence type="ECO:0000313" key="2">
    <source>
        <dbReference type="Proteomes" id="UP000050525"/>
    </source>
</evidence>
<dbReference type="EMBL" id="AKHW03000533">
    <property type="protein sequence ID" value="KYO45728.1"/>
    <property type="molecule type" value="Genomic_DNA"/>
</dbReference>
<name>A0A151P9K5_ALLMI</name>
<gene>
    <name evidence="1" type="ORF">Y1Q_0021389</name>
</gene>
<organism evidence="1 2">
    <name type="scientific">Alligator mississippiensis</name>
    <name type="common">American alligator</name>
    <dbReference type="NCBI Taxonomy" id="8496"/>
    <lineage>
        <taxon>Eukaryota</taxon>
        <taxon>Metazoa</taxon>
        <taxon>Chordata</taxon>
        <taxon>Craniata</taxon>
        <taxon>Vertebrata</taxon>
        <taxon>Euteleostomi</taxon>
        <taxon>Archelosauria</taxon>
        <taxon>Archosauria</taxon>
        <taxon>Crocodylia</taxon>
        <taxon>Alligatoridae</taxon>
        <taxon>Alligatorinae</taxon>
        <taxon>Alligator</taxon>
    </lineage>
</organism>
<dbReference type="STRING" id="8496.A0A151P9K5"/>
<comment type="caution">
    <text evidence="1">The sequence shown here is derived from an EMBL/GenBank/DDBJ whole genome shotgun (WGS) entry which is preliminary data.</text>
</comment>